<evidence type="ECO:0000313" key="14">
    <source>
        <dbReference type="Proteomes" id="UP000658131"/>
    </source>
</evidence>
<evidence type="ECO:0000256" key="5">
    <source>
        <dbReference type="ARBA" id="ARBA00022827"/>
    </source>
</evidence>
<dbReference type="EC" id="1.8.1.4" evidence="10"/>
<dbReference type="InterPro" id="IPR011053">
    <property type="entry name" value="Single_hybrid_motif"/>
</dbReference>
<dbReference type="PROSITE" id="PS50968">
    <property type="entry name" value="BIOTINYL_LIPOYL"/>
    <property type="match status" value="1"/>
</dbReference>
<dbReference type="PRINTS" id="PR00368">
    <property type="entry name" value="FADPNR"/>
</dbReference>
<dbReference type="Pfam" id="PF07992">
    <property type="entry name" value="Pyr_redox_2"/>
    <property type="match status" value="1"/>
</dbReference>
<evidence type="ECO:0000256" key="11">
    <source>
        <dbReference type="SAM" id="MobiDB-lite"/>
    </source>
</evidence>
<name>A0ABR7NMM7_9FIRM</name>
<evidence type="ECO:0000256" key="4">
    <source>
        <dbReference type="ARBA" id="ARBA00022630"/>
    </source>
</evidence>
<dbReference type="RefSeq" id="WP_262401045.1">
    <property type="nucleotide sequence ID" value="NZ_JACRTB010000041.1"/>
</dbReference>
<dbReference type="Pfam" id="PF00364">
    <property type="entry name" value="Biotin_lipoyl"/>
    <property type="match status" value="1"/>
</dbReference>
<evidence type="ECO:0000256" key="2">
    <source>
        <dbReference type="ARBA" id="ARBA00016961"/>
    </source>
</evidence>
<dbReference type="InterPro" id="IPR023753">
    <property type="entry name" value="FAD/NAD-binding_dom"/>
</dbReference>
<protein>
    <recommendedName>
        <fullName evidence="2 10">Dihydrolipoyl dehydrogenase</fullName>
        <ecNumber evidence="10">1.8.1.4</ecNumber>
    </recommendedName>
</protein>
<dbReference type="NCBIfam" id="TIGR01350">
    <property type="entry name" value="lipoamide_DH"/>
    <property type="match status" value="1"/>
</dbReference>
<keyword evidence="9 10" id="KW-0676">Redox-active center</keyword>
<comment type="similarity">
    <text evidence="1 10">Belongs to the class-I pyridine nucleotide-disulfide oxidoreductase family.</text>
</comment>
<dbReference type="GO" id="GO:0004148">
    <property type="term" value="F:dihydrolipoyl dehydrogenase (NADH) activity"/>
    <property type="evidence" value="ECO:0007669"/>
    <property type="project" value="UniProtKB-EC"/>
</dbReference>
<dbReference type="Proteomes" id="UP000658131">
    <property type="component" value="Unassembled WGS sequence"/>
</dbReference>
<keyword evidence="6 10" id="KW-0560">Oxidoreductase</keyword>
<dbReference type="Pfam" id="PF02852">
    <property type="entry name" value="Pyr_redox_dim"/>
    <property type="match status" value="1"/>
</dbReference>
<feature type="compositionally biased region" description="Low complexity" evidence="11">
    <location>
        <begin position="89"/>
        <end position="108"/>
    </location>
</feature>
<proteinExistence type="inferred from homology"/>
<comment type="miscellaneous">
    <text evidence="10">The active site is a redox-active disulfide bond.</text>
</comment>
<dbReference type="InterPro" id="IPR050151">
    <property type="entry name" value="Class-I_Pyr_Nuc-Dis_Oxidored"/>
</dbReference>
<evidence type="ECO:0000256" key="8">
    <source>
        <dbReference type="ARBA" id="ARBA00023157"/>
    </source>
</evidence>
<keyword evidence="4 10" id="KW-0285">Flavoprotein</keyword>
<dbReference type="EMBL" id="JACRTB010000041">
    <property type="protein sequence ID" value="MBC8577667.1"/>
    <property type="molecule type" value="Genomic_DNA"/>
</dbReference>
<dbReference type="Gene3D" id="3.30.390.30">
    <property type="match status" value="1"/>
</dbReference>
<gene>
    <name evidence="13" type="primary">lpdA</name>
    <name evidence="13" type="ORF">H8717_14820</name>
</gene>
<dbReference type="PANTHER" id="PTHR22912:SF217">
    <property type="entry name" value="DIHYDROLIPOYL DEHYDROGENASE"/>
    <property type="match status" value="1"/>
</dbReference>
<evidence type="ECO:0000256" key="7">
    <source>
        <dbReference type="ARBA" id="ARBA00023027"/>
    </source>
</evidence>
<evidence type="ECO:0000256" key="10">
    <source>
        <dbReference type="RuleBase" id="RU003692"/>
    </source>
</evidence>
<dbReference type="PRINTS" id="PR00411">
    <property type="entry name" value="PNDRDTASEI"/>
</dbReference>
<comment type="catalytic activity">
    <reaction evidence="10">
        <text>N(6)-[(R)-dihydrolipoyl]-L-lysyl-[protein] + NAD(+) = N(6)-[(R)-lipoyl]-L-lysyl-[protein] + NADH + H(+)</text>
        <dbReference type="Rhea" id="RHEA:15045"/>
        <dbReference type="Rhea" id="RHEA-COMP:10474"/>
        <dbReference type="Rhea" id="RHEA-COMP:10475"/>
        <dbReference type="ChEBI" id="CHEBI:15378"/>
        <dbReference type="ChEBI" id="CHEBI:57540"/>
        <dbReference type="ChEBI" id="CHEBI:57945"/>
        <dbReference type="ChEBI" id="CHEBI:83099"/>
        <dbReference type="ChEBI" id="CHEBI:83100"/>
        <dbReference type="EC" id="1.8.1.4"/>
    </reaction>
</comment>
<organism evidence="13 14">
    <name type="scientific">Yanshouia hominis</name>
    <dbReference type="NCBI Taxonomy" id="2763673"/>
    <lineage>
        <taxon>Bacteria</taxon>
        <taxon>Bacillati</taxon>
        <taxon>Bacillota</taxon>
        <taxon>Clostridia</taxon>
        <taxon>Eubacteriales</taxon>
        <taxon>Oscillospiraceae</taxon>
        <taxon>Yanshouia</taxon>
    </lineage>
</organism>
<evidence type="ECO:0000256" key="9">
    <source>
        <dbReference type="ARBA" id="ARBA00023284"/>
    </source>
</evidence>
<dbReference type="Gene3D" id="2.40.50.100">
    <property type="match status" value="1"/>
</dbReference>
<dbReference type="InterPro" id="IPR036188">
    <property type="entry name" value="FAD/NAD-bd_sf"/>
</dbReference>
<evidence type="ECO:0000256" key="3">
    <source>
        <dbReference type="ARBA" id="ARBA00022490"/>
    </source>
</evidence>
<comment type="caution">
    <text evidence="13">The sequence shown here is derived from an EMBL/GenBank/DDBJ whole genome shotgun (WGS) entry which is preliminary data.</text>
</comment>
<evidence type="ECO:0000256" key="1">
    <source>
        <dbReference type="ARBA" id="ARBA00007532"/>
    </source>
</evidence>
<dbReference type="SUPFAM" id="SSF51230">
    <property type="entry name" value="Single hybrid motif"/>
    <property type="match status" value="1"/>
</dbReference>
<dbReference type="InterPro" id="IPR006258">
    <property type="entry name" value="Lipoamide_DH"/>
</dbReference>
<reference evidence="13 14" key="1">
    <citation type="submission" date="2020-08" db="EMBL/GenBank/DDBJ databases">
        <title>Genome public.</title>
        <authorList>
            <person name="Liu C."/>
            <person name="Sun Q."/>
        </authorList>
    </citation>
    <scope>NUCLEOTIDE SEQUENCE [LARGE SCALE GENOMIC DNA]</scope>
    <source>
        <strain evidence="13 14">BX1</strain>
    </source>
</reference>
<evidence type="ECO:0000256" key="6">
    <source>
        <dbReference type="ARBA" id="ARBA00023002"/>
    </source>
</evidence>
<dbReference type="InterPro" id="IPR012999">
    <property type="entry name" value="Pyr_OxRdtase_I_AS"/>
</dbReference>
<comment type="cofactor">
    <cofactor evidence="10">
        <name>FAD</name>
        <dbReference type="ChEBI" id="CHEBI:57692"/>
    </cofactor>
    <text evidence="10">Binds 1 FAD per subunit.</text>
</comment>
<keyword evidence="8" id="KW-1015">Disulfide bond</keyword>
<feature type="domain" description="Lipoyl-binding" evidence="12">
    <location>
        <begin position="2"/>
        <end position="77"/>
    </location>
</feature>
<keyword evidence="7 10" id="KW-0520">NAD</keyword>
<dbReference type="InterPro" id="IPR000089">
    <property type="entry name" value="Biotin_lipoyl"/>
</dbReference>
<accession>A0ABR7NMM7</accession>
<dbReference type="InterPro" id="IPR004099">
    <property type="entry name" value="Pyr_nucl-diS_OxRdtase_dimer"/>
</dbReference>
<dbReference type="SUPFAM" id="SSF55424">
    <property type="entry name" value="FAD/NAD-linked reductases, dimerisation (C-terminal) domain"/>
    <property type="match status" value="1"/>
</dbReference>
<dbReference type="PROSITE" id="PS00076">
    <property type="entry name" value="PYRIDINE_REDOX_1"/>
    <property type="match status" value="1"/>
</dbReference>
<dbReference type="PANTHER" id="PTHR22912">
    <property type="entry name" value="DISULFIDE OXIDOREDUCTASE"/>
    <property type="match status" value="1"/>
</dbReference>
<keyword evidence="3" id="KW-0963">Cytoplasm</keyword>
<feature type="region of interest" description="Disordered" evidence="11">
    <location>
        <begin position="83"/>
        <end position="110"/>
    </location>
</feature>
<dbReference type="CDD" id="cd06849">
    <property type="entry name" value="lipoyl_domain"/>
    <property type="match status" value="1"/>
</dbReference>
<keyword evidence="5 10" id="KW-0274">FAD</keyword>
<dbReference type="InterPro" id="IPR016156">
    <property type="entry name" value="FAD/NAD-linked_Rdtase_dimer_sf"/>
</dbReference>
<dbReference type="SUPFAM" id="SSF51905">
    <property type="entry name" value="FAD/NAD(P)-binding domain"/>
    <property type="match status" value="1"/>
</dbReference>
<evidence type="ECO:0000313" key="13">
    <source>
        <dbReference type="EMBL" id="MBC8577667.1"/>
    </source>
</evidence>
<evidence type="ECO:0000259" key="12">
    <source>
        <dbReference type="PROSITE" id="PS50968"/>
    </source>
</evidence>
<keyword evidence="14" id="KW-1185">Reference proteome</keyword>
<sequence>MATAVLMPKLGLTMTEGTIDGWSVKEGEPVKKGDLLYTVSTDKLTNEIEAEEDGVLLKILCPEGETAACKSVVAYIGQPGEKIPEESVPSARPAEQRAPAPDAPAPAAKQGPRTVLVIGGGPGGYVAAIRAAQLGAKVTVIEKDRLGGTCLNVGCIPTKCLLHSAELVSRIREQGAEIGVRVSGLEVDFPQVIAHKDEISKRLTGGIAALFRMNRIGRVEGEASFLSPNSLSVRRKDGSAETMTADAVIIAAGSVNAQPPIPGLRENPNCIDSTGALSLEKLPESMVVIGGGVIGIELACAYSAFGTRVTVIEALDHMLPMLDAEISAVGIEHLKKRGVEFHLECPVQSVEPSPVGAKVVCRDKGGELLAFEAEKVLVAIGRRANTAPLNLDAAGIQNDRGRILVNDRMETNVPGVYAIGDCVFGKAMLAHTASAMGEVAAENIMGQPAVYDQKTNPACVYMEPEAASVGLTEEQCREKGIDYIVGKFPMNANGKALILNGGEGMVKMIADRKYREVLGLHIIGPRATDLISEGALALRLEATLDELITTIHSHPTVTETVREAALHAEGRAIHTKN</sequence>
<dbReference type="Gene3D" id="3.50.50.60">
    <property type="entry name" value="FAD/NAD(P)-binding domain"/>
    <property type="match status" value="2"/>
</dbReference>